<dbReference type="InterPro" id="IPR001965">
    <property type="entry name" value="Znf_PHD"/>
</dbReference>
<dbReference type="AlphaFoldDB" id="A0AAP0GNZ3"/>
<accession>A0AAP0GNZ3</accession>
<dbReference type="SUPFAM" id="SSF57889">
    <property type="entry name" value="Cysteine-rich domain"/>
    <property type="match status" value="7"/>
</dbReference>
<organism evidence="6 7">
    <name type="scientific">Deinandra increscens subsp. villosa</name>
    <dbReference type="NCBI Taxonomy" id="3103831"/>
    <lineage>
        <taxon>Eukaryota</taxon>
        <taxon>Viridiplantae</taxon>
        <taxon>Streptophyta</taxon>
        <taxon>Embryophyta</taxon>
        <taxon>Tracheophyta</taxon>
        <taxon>Spermatophyta</taxon>
        <taxon>Magnoliopsida</taxon>
        <taxon>eudicotyledons</taxon>
        <taxon>Gunneridae</taxon>
        <taxon>Pentapetalae</taxon>
        <taxon>asterids</taxon>
        <taxon>campanulids</taxon>
        <taxon>Asterales</taxon>
        <taxon>Asteraceae</taxon>
        <taxon>Asteroideae</taxon>
        <taxon>Heliantheae alliance</taxon>
        <taxon>Madieae</taxon>
        <taxon>Madiinae</taxon>
        <taxon>Deinandra</taxon>
    </lineage>
</organism>
<evidence type="ECO:0000259" key="5">
    <source>
        <dbReference type="PROSITE" id="PS50081"/>
    </source>
</evidence>
<keyword evidence="3" id="KW-0863">Zinc-finger</keyword>
<dbReference type="SMART" id="SM00249">
    <property type="entry name" value="PHD"/>
    <property type="match status" value="4"/>
</dbReference>
<evidence type="ECO:0000313" key="6">
    <source>
        <dbReference type="EMBL" id="KAK9055362.1"/>
    </source>
</evidence>
<dbReference type="PANTHER" id="PTHR32410">
    <property type="entry name" value="CYSTEINE/HISTIDINE-RICH C1 DOMAIN FAMILY PROTEIN"/>
    <property type="match status" value="1"/>
</dbReference>
<dbReference type="Proteomes" id="UP001408789">
    <property type="component" value="Unassembled WGS sequence"/>
</dbReference>
<evidence type="ECO:0000256" key="1">
    <source>
        <dbReference type="ARBA" id="ARBA00022723"/>
    </source>
</evidence>
<evidence type="ECO:0000256" key="4">
    <source>
        <dbReference type="ARBA" id="ARBA00022833"/>
    </source>
</evidence>
<name>A0AAP0GNZ3_9ASTR</name>
<dbReference type="InterPro" id="IPR004146">
    <property type="entry name" value="DC1"/>
</dbReference>
<evidence type="ECO:0000313" key="7">
    <source>
        <dbReference type="Proteomes" id="UP001408789"/>
    </source>
</evidence>
<keyword evidence="1" id="KW-0479">Metal-binding</keyword>
<dbReference type="InterPro" id="IPR046349">
    <property type="entry name" value="C1-like_sf"/>
</dbReference>
<protein>
    <recommendedName>
        <fullName evidence="5">Phorbol-ester/DAG-type domain-containing protein</fullName>
    </recommendedName>
</protein>
<dbReference type="InterPro" id="IPR002219">
    <property type="entry name" value="PKC_DAG/PE"/>
</dbReference>
<dbReference type="GO" id="GO:0008270">
    <property type="term" value="F:zinc ion binding"/>
    <property type="evidence" value="ECO:0007669"/>
    <property type="project" value="UniProtKB-KW"/>
</dbReference>
<dbReference type="InterPro" id="IPR053192">
    <property type="entry name" value="Vacuole_Formation_Reg"/>
</dbReference>
<proteinExistence type="predicted"/>
<sequence>MMKVLEHEHPLKLVDLKVIKNEESDEEEEEKDHVPQDEFVCPCNRCGQEINDYYRYNYKCSLDDNSCDYSLHKFCAELPATLHHMSHPHPLELHEIPYKWKCEYCKRKHNANEVGYRCSSDDCSMLFVDVICAVEAKSRMIHHPSHPHPLVSLTTNPILCECRACGKEHKGIFFQCTTCSDFAIHIECAFLPKTLLIQRTTNDVFHHTHPLTLSYSFSKAEQSANYYQTCRVCGENFADDYNLWLYKCDKCMYYAHLDCATSRKEPFMSMLSSASWGLTIKNFKDADYRDLLHLPFPDQSCTILKHLFFKKVRPAATNDDEVSLQHINHQHELILVDTSEHIGSTMCHNPMKKIQLLCNVCVQPIMEAPYFHKCGDESCNFALHQWCTWLPKQIDNHPGHPQHTLVLLSNVPGVFFSIFKCALCTLRCNGFSYGCVECGYYIDVKCGFIPEKITHKSHPNHLLLLGASGSSRSRQYCYICKWFFKDDTESYYSCNVCDVYIHRECALFLPETVTHIYDKHPMHLSHLPIENHTSEYFCEICEHGLIPYLPFYHCDECAQSVHSACFPLILQSETETYSKDPDLTFYRFLNVKFGSIHKTDGHPHPLSFAQGIESDGECSMCKEPLRYKMIFKCLECKFAIDYKCCKRMKIT</sequence>
<feature type="domain" description="Phorbol-ester/DAG-type" evidence="5">
    <location>
        <begin position="460"/>
        <end position="513"/>
    </location>
</feature>
<keyword evidence="4" id="KW-0862">Zinc</keyword>
<keyword evidence="2" id="KW-0677">Repeat</keyword>
<dbReference type="PROSITE" id="PS50081">
    <property type="entry name" value="ZF_DAG_PE_2"/>
    <property type="match status" value="1"/>
</dbReference>
<evidence type="ECO:0000256" key="3">
    <source>
        <dbReference type="ARBA" id="ARBA00022771"/>
    </source>
</evidence>
<dbReference type="PANTHER" id="PTHR32410:SF161">
    <property type="entry name" value="DC1, ZINC FINGER, RING_FYVE_PHD-TYPE-RELATED"/>
    <property type="match status" value="1"/>
</dbReference>
<comment type="caution">
    <text evidence="6">The sequence shown here is derived from an EMBL/GenBank/DDBJ whole genome shotgun (WGS) entry which is preliminary data.</text>
</comment>
<gene>
    <name evidence="6" type="ORF">SSX86_026445</name>
</gene>
<keyword evidence="7" id="KW-1185">Reference proteome</keyword>
<reference evidence="6 7" key="1">
    <citation type="submission" date="2024-04" db="EMBL/GenBank/DDBJ databases">
        <title>The reference genome of an endangered Asteraceae, Deinandra increscens subsp. villosa, native to the Central Coast of California.</title>
        <authorList>
            <person name="Guilliams M."/>
            <person name="Hasenstab-Lehman K."/>
            <person name="Meyer R."/>
            <person name="Mcevoy S."/>
        </authorList>
    </citation>
    <scope>NUCLEOTIDE SEQUENCE [LARGE SCALE GENOMIC DNA]</scope>
    <source>
        <tissue evidence="6">Leaf</tissue>
    </source>
</reference>
<dbReference type="EMBL" id="JBCNJP010000025">
    <property type="protein sequence ID" value="KAK9055362.1"/>
    <property type="molecule type" value="Genomic_DNA"/>
</dbReference>
<evidence type="ECO:0000256" key="2">
    <source>
        <dbReference type="ARBA" id="ARBA00022737"/>
    </source>
</evidence>
<dbReference type="Pfam" id="PF03107">
    <property type="entry name" value="C1_2"/>
    <property type="match status" value="5"/>
</dbReference>